<accession>A0A6M1SW38</accession>
<dbReference type="RefSeq" id="WP_165140556.1">
    <property type="nucleotide sequence ID" value="NZ_JAALLT010000002.1"/>
</dbReference>
<evidence type="ECO:0000313" key="2">
    <source>
        <dbReference type="EMBL" id="NGP76316.1"/>
    </source>
</evidence>
<proteinExistence type="predicted"/>
<organism evidence="2 3">
    <name type="scientific">Halalkalibaculum roseum</name>
    <dbReference type="NCBI Taxonomy" id="2709311"/>
    <lineage>
        <taxon>Bacteria</taxon>
        <taxon>Pseudomonadati</taxon>
        <taxon>Balneolota</taxon>
        <taxon>Balneolia</taxon>
        <taxon>Balneolales</taxon>
        <taxon>Balneolaceae</taxon>
        <taxon>Halalkalibaculum</taxon>
    </lineage>
</organism>
<feature type="chain" id="PRO_5026777665" evidence="1">
    <location>
        <begin position="22"/>
        <end position="266"/>
    </location>
</feature>
<reference evidence="2 3" key="1">
    <citation type="submission" date="2020-02" db="EMBL/GenBank/DDBJ databases">
        <title>Balneolaceae bacterium YR4-1, complete genome.</title>
        <authorList>
            <person name="Li Y."/>
            <person name="Wu S."/>
        </authorList>
    </citation>
    <scope>NUCLEOTIDE SEQUENCE [LARGE SCALE GENOMIC DNA]</scope>
    <source>
        <strain evidence="2 3">YR4-1</strain>
    </source>
</reference>
<name>A0A6M1SW38_9BACT</name>
<dbReference type="EMBL" id="JAALLT010000002">
    <property type="protein sequence ID" value="NGP76316.1"/>
    <property type="molecule type" value="Genomic_DNA"/>
</dbReference>
<comment type="caution">
    <text evidence="2">The sequence shown here is derived from an EMBL/GenBank/DDBJ whole genome shotgun (WGS) entry which is preliminary data.</text>
</comment>
<evidence type="ECO:0000256" key="1">
    <source>
        <dbReference type="SAM" id="SignalP"/>
    </source>
</evidence>
<feature type="signal peptide" evidence="1">
    <location>
        <begin position="1"/>
        <end position="21"/>
    </location>
</feature>
<keyword evidence="1" id="KW-0732">Signal</keyword>
<evidence type="ECO:0000313" key="3">
    <source>
        <dbReference type="Proteomes" id="UP000473278"/>
    </source>
</evidence>
<protein>
    <submittedName>
        <fullName evidence="2">Uncharacterized protein</fullName>
    </submittedName>
</protein>
<gene>
    <name evidence="2" type="ORF">G3570_06715</name>
</gene>
<dbReference type="AlphaFoldDB" id="A0A6M1SW38"/>
<dbReference type="Proteomes" id="UP000473278">
    <property type="component" value="Unassembled WGS sequence"/>
</dbReference>
<keyword evidence="3" id="KW-1185">Reference proteome</keyword>
<sequence length="266" mass="30608">MKKRILSTCFFLFFIVSFSFSQTERLDYKKIDYISVENGNDEEFLNAVKGAMSSAYQALIESGDIKSWQIYKVNFPGGHKSKYNYVNIVTTEDIRSFEDNFSSISSVFFVPNSYEGSGLNNLDEIVELQASEIWKVRSMISPENGNAVNPSRYMTMDFMDVAQGRGLEYLMLEDEVAMPLHKLRIDQDNMTGWEVYSLILPGGTEYGYNYATGNYFDHIEDIEFGFTQELIKQTMPGTDVADLLNTIYETRDLVKTEVWELVTYQQ</sequence>